<keyword evidence="3 7" id="KW-0540">Nuclease</keyword>
<evidence type="ECO:0000313" key="11">
    <source>
        <dbReference type="Proteomes" id="UP000199013"/>
    </source>
</evidence>
<proteinExistence type="inferred from homology"/>
<dbReference type="InterPro" id="IPR020568">
    <property type="entry name" value="Ribosomal_Su5_D2-typ_SF"/>
</dbReference>
<keyword evidence="6 7" id="KW-0694">RNA-binding</keyword>
<protein>
    <recommendedName>
        <fullName evidence="7 8">Ribonuclease P protein component</fullName>
        <shortName evidence="7">RNase P protein</shortName>
        <shortName evidence="7">RNaseP protein</shortName>
        <ecNumber evidence="7 8">3.1.26.5</ecNumber>
    </recommendedName>
    <alternativeName>
        <fullName evidence="7">Protein C5</fullName>
    </alternativeName>
</protein>
<accession>A0A1C3PH87</accession>
<comment type="function">
    <text evidence="1 7">RNaseP catalyzes the removal of the 5'-leader sequence from pre-tRNA to produce the mature 5'-terminus. It can also cleave other RNA substrates such as 4.5S RNA. The protein component plays an auxiliary but essential role in vivo by binding to the 5'-leader sequence and broadening the substrate specificity of the ribozyme.</text>
</comment>
<dbReference type="Pfam" id="PF00825">
    <property type="entry name" value="Ribonuclease_P"/>
    <property type="match status" value="1"/>
</dbReference>
<dbReference type="GO" id="GO:0004526">
    <property type="term" value="F:ribonuclease P activity"/>
    <property type="evidence" value="ECO:0007669"/>
    <property type="project" value="UniProtKB-UniRule"/>
</dbReference>
<evidence type="ECO:0000256" key="5">
    <source>
        <dbReference type="ARBA" id="ARBA00022801"/>
    </source>
</evidence>
<dbReference type="GO" id="GO:0000049">
    <property type="term" value="F:tRNA binding"/>
    <property type="evidence" value="ECO:0007669"/>
    <property type="project" value="UniProtKB-UniRule"/>
</dbReference>
<reference evidence="11" key="1">
    <citation type="submission" date="2016-02" db="EMBL/GenBank/DDBJ databases">
        <authorList>
            <person name="Wibberg D."/>
        </authorList>
    </citation>
    <scope>NUCLEOTIDE SEQUENCE [LARGE SCALE GENOMIC DNA]</scope>
</reference>
<dbReference type="PANTHER" id="PTHR33992">
    <property type="entry name" value="RIBONUCLEASE P PROTEIN COMPONENT"/>
    <property type="match status" value="1"/>
</dbReference>
<dbReference type="PANTHER" id="PTHR33992:SF1">
    <property type="entry name" value="RIBONUCLEASE P PROTEIN COMPONENT"/>
    <property type="match status" value="1"/>
</dbReference>
<dbReference type="EMBL" id="FLUV01002735">
    <property type="protein sequence ID" value="SBW29184.1"/>
    <property type="molecule type" value="Genomic_DNA"/>
</dbReference>
<dbReference type="GO" id="GO:0042781">
    <property type="term" value="F:3'-tRNA processing endoribonuclease activity"/>
    <property type="evidence" value="ECO:0007669"/>
    <property type="project" value="TreeGrafter"/>
</dbReference>
<dbReference type="InterPro" id="IPR000100">
    <property type="entry name" value="RNase_P"/>
</dbReference>
<dbReference type="EC" id="3.1.26.5" evidence="7 8"/>
<dbReference type="HAMAP" id="MF_00227">
    <property type="entry name" value="RNase_P"/>
    <property type="match status" value="1"/>
</dbReference>
<name>A0A1C3PH87_9ACTN</name>
<dbReference type="InterPro" id="IPR014721">
    <property type="entry name" value="Ribsml_uS5_D2-typ_fold_subgr"/>
</dbReference>
<keyword evidence="11" id="KW-1185">Reference proteome</keyword>
<dbReference type="GO" id="GO:0030677">
    <property type="term" value="C:ribonuclease P complex"/>
    <property type="evidence" value="ECO:0007669"/>
    <property type="project" value="TreeGrafter"/>
</dbReference>
<gene>
    <name evidence="7" type="primary">rnpA</name>
    <name evidence="10" type="ORF">FDG2_6565</name>
</gene>
<dbReference type="SUPFAM" id="SSF54211">
    <property type="entry name" value="Ribosomal protein S5 domain 2-like"/>
    <property type="match status" value="1"/>
</dbReference>
<dbReference type="Proteomes" id="UP000199013">
    <property type="component" value="Unassembled WGS sequence"/>
</dbReference>
<evidence type="ECO:0000256" key="8">
    <source>
        <dbReference type="NCBIfam" id="TIGR00188"/>
    </source>
</evidence>
<feature type="region of interest" description="Disordered" evidence="9">
    <location>
        <begin position="1"/>
        <end position="23"/>
    </location>
</feature>
<evidence type="ECO:0000256" key="2">
    <source>
        <dbReference type="ARBA" id="ARBA00022694"/>
    </source>
</evidence>
<dbReference type="GO" id="GO:0001682">
    <property type="term" value="P:tRNA 5'-leader removal"/>
    <property type="evidence" value="ECO:0007669"/>
    <property type="project" value="UniProtKB-UniRule"/>
</dbReference>
<evidence type="ECO:0000256" key="4">
    <source>
        <dbReference type="ARBA" id="ARBA00022759"/>
    </source>
</evidence>
<keyword evidence="4 7" id="KW-0255">Endonuclease</keyword>
<evidence type="ECO:0000256" key="6">
    <source>
        <dbReference type="ARBA" id="ARBA00022884"/>
    </source>
</evidence>
<dbReference type="AlphaFoldDB" id="A0A1C3PH87"/>
<dbReference type="InterPro" id="IPR020539">
    <property type="entry name" value="RNase_P_CS"/>
</dbReference>
<comment type="subunit">
    <text evidence="7">Consists of a catalytic RNA component (M1 or rnpB) and a protein subunit.</text>
</comment>
<evidence type="ECO:0000256" key="9">
    <source>
        <dbReference type="SAM" id="MobiDB-lite"/>
    </source>
</evidence>
<evidence type="ECO:0000256" key="3">
    <source>
        <dbReference type="ARBA" id="ARBA00022722"/>
    </source>
</evidence>
<evidence type="ECO:0000256" key="7">
    <source>
        <dbReference type="HAMAP-Rule" id="MF_00227"/>
    </source>
</evidence>
<keyword evidence="2 7" id="KW-0819">tRNA processing</keyword>
<dbReference type="Gene3D" id="3.30.230.10">
    <property type="match status" value="1"/>
</dbReference>
<organism evidence="10 11">
    <name type="scientific">Candidatus Protofrankia californiensis</name>
    <dbReference type="NCBI Taxonomy" id="1839754"/>
    <lineage>
        <taxon>Bacteria</taxon>
        <taxon>Bacillati</taxon>
        <taxon>Actinomycetota</taxon>
        <taxon>Actinomycetes</taxon>
        <taxon>Frankiales</taxon>
        <taxon>Frankiaceae</taxon>
        <taxon>Protofrankia</taxon>
    </lineage>
</organism>
<comment type="catalytic activity">
    <reaction evidence="7">
        <text>Endonucleolytic cleavage of RNA, removing 5'-extranucleotides from tRNA precursor.</text>
        <dbReference type="EC" id="3.1.26.5"/>
    </reaction>
</comment>
<keyword evidence="5 7" id="KW-0378">Hydrolase</keyword>
<dbReference type="PROSITE" id="PS00648">
    <property type="entry name" value="RIBONUCLEASE_P"/>
    <property type="match status" value="1"/>
</dbReference>
<comment type="similarity">
    <text evidence="7">Belongs to the RnpA family.</text>
</comment>
<evidence type="ECO:0000256" key="1">
    <source>
        <dbReference type="ARBA" id="ARBA00002663"/>
    </source>
</evidence>
<dbReference type="NCBIfam" id="TIGR00188">
    <property type="entry name" value="rnpA"/>
    <property type="match status" value="1"/>
</dbReference>
<evidence type="ECO:0000313" key="10">
    <source>
        <dbReference type="EMBL" id="SBW29184.1"/>
    </source>
</evidence>
<sequence length="145" mass="15594">MLPVRNRVRTRAEHAQVGRAGRRTRSGPLVIHSLVVDNQTVEGAPEPAAAPAPRVGFVVGRKVGNAVVRNRVRRRLREQVRARLDRIPAGTLMIVRALPEGATASSDELGRALDRGLRNRSARLVPVAGPTGVISTASPAGRQLR</sequence>